<comment type="caution">
    <text evidence="2">The sequence shown here is derived from an EMBL/GenBank/DDBJ whole genome shotgun (WGS) entry which is preliminary data.</text>
</comment>
<feature type="region of interest" description="Disordered" evidence="1">
    <location>
        <begin position="23"/>
        <end position="67"/>
    </location>
</feature>
<feature type="region of interest" description="Disordered" evidence="1">
    <location>
        <begin position="91"/>
        <end position="114"/>
    </location>
</feature>
<reference evidence="2 3" key="1">
    <citation type="journal article" date="2024" name="Commun. Biol.">
        <title>Comparative genomic analysis of thermophilic fungi reveals convergent evolutionary adaptations and gene losses.</title>
        <authorList>
            <person name="Steindorff A.S."/>
            <person name="Aguilar-Pontes M.V."/>
            <person name="Robinson A.J."/>
            <person name="Andreopoulos B."/>
            <person name="LaButti K."/>
            <person name="Kuo A."/>
            <person name="Mondo S."/>
            <person name="Riley R."/>
            <person name="Otillar R."/>
            <person name="Haridas S."/>
            <person name="Lipzen A."/>
            <person name="Grimwood J."/>
            <person name="Schmutz J."/>
            <person name="Clum A."/>
            <person name="Reid I.D."/>
            <person name="Moisan M.C."/>
            <person name="Butler G."/>
            <person name="Nguyen T.T.M."/>
            <person name="Dewar K."/>
            <person name="Conant G."/>
            <person name="Drula E."/>
            <person name="Henrissat B."/>
            <person name="Hansel C."/>
            <person name="Singer S."/>
            <person name="Hutchinson M.I."/>
            <person name="de Vries R.P."/>
            <person name="Natvig D.O."/>
            <person name="Powell A.J."/>
            <person name="Tsang A."/>
            <person name="Grigoriev I.V."/>
        </authorList>
    </citation>
    <scope>NUCLEOTIDE SEQUENCE [LARGE SCALE GENOMIC DNA]</scope>
    <source>
        <strain evidence="2 3">CBS 494.80</strain>
    </source>
</reference>
<protein>
    <submittedName>
        <fullName evidence="2">Uncharacterized protein</fullName>
    </submittedName>
</protein>
<name>A0ABR4CTW4_9HELO</name>
<evidence type="ECO:0000256" key="1">
    <source>
        <dbReference type="SAM" id="MobiDB-lite"/>
    </source>
</evidence>
<dbReference type="EMBL" id="JAZHXI010000003">
    <property type="protein sequence ID" value="KAL2073391.1"/>
    <property type="molecule type" value="Genomic_DNA"/>
</dbReference>
<accession>A0ABR4CTW4</accession>
<dbReference type="Proteomes" id="UP001595075">
    <property type="component" value="Unassembled WGS sequence"/>
</dbReference>
<gene>
    <name evidence="2" type="ORF">VTL71DRAFT_10715</name>
</gene>
<feature type="compositionally biased region" description="Basic and acidic residues" evidence="1">
    <location>
        <begin position="102"/>
        <end position="114"/>
    </location>
</feature>
<organism evidence="2 3">
    <name type="scientific">Oculimacula yallundae</name>
    <dbReference type="NCBI Taxonomy" id="86028"/>
    <lineage>
        <taxon>Eukaryota</taxon>
        <taxon>Fungi</taxon>
        <taxon>Dikarya</taxon>
        <taxon>Ascomycota</taxon>
        <taxon>Pezizomycotina</taxon>
        <taxon>Leotiomycetes</taxon>
        <taxon>Helotiales</taxon>
        <taxon>Ploettnerulaceae</taxon>
        <taxon>Oculimacula</taxon>
    </lineage>
</organism>
<evidence type="ECO:0000313" key="2">
    <source>
        <dbReference type="EMBL" id="KAL2073391.1"/>
    </source>
</evidence>
<proteinExistence type="predicted"/>
<keyword evidence="3" id="KW-1185">Reference proteome</keyword>
<sequence length="114" mass="12674">MNWGDRLPINQDTLYSELAANHHHAANRDSQAVPAYQADDGDAKRGAPRSHYLPTTPNAEEDTPRVDSPWNCRRYCGRICRLLHGPKAHCRQADASLSSEQKGLDCEGTHHGDT</sequence>
<evidence type="ECO:0000313" key="3">
    <source>
        <dbReference type="Proteomes" id="UP001595075"/>
    </source>
</evidence>